<feature type="compositionally biased region" description="Low complexity" evidence="5">
    <location>
        <begin position="213"/>
        <end position="232"/>
    </location>
</feature>
<dbReference type="AlphaFoldDB" id="A0A0F7SEP2"/>
<dbReference type="GO" id="GO:0005634">
    <property type="term" value="C:nucleus"/>
    <property type="evidence" value="ECO:0007669"/>
    <property type="project" value="TreeGrafter"/>
</dbReference>
<feature type="compositionally biased region" description="Polar residues" evidence="5">
    <location>
        <begin position="233"/>
        <end position="245"/>
    </location>
</feature>
<feature type="compositionally biased region" description="Polar residues" evidence="5">
    <location>
        <begin position="384"/>
        <end position="395"/>
    </location>
</feature>
<keyword evidence="2" id="KW-0677">Repeat</keyword>
<keyword evidence="4" id="KW-0862">Zinc</keyword>
<feature type="compositionally biased region" description="Polar residues" evidence="5">
    <location>
        <begin position="257"/>
        <end position="278"/>
    </location>
</feature>
<sequence>MSTNSAPLPIARPAASTVPSSNQNQGHHHQHVPSQISFSPSSFPLRNGMLSPSRNLTSNPIPLPVPSGGFNRGGTFPSGSYNNSGSLARSFRMGSMMNSFEDRMQRMGSWKGKFVGSGDIGGPWLAGGIDAHDFSTHFSTSMESVGGSSMKMARREADYCQNYNCCGLELSSMHDLLEHYEDVHVIILSPSTNASQLPSHDIESMDLEADGPSSSSQSSGSSASTASAIPSSVLPQQLKPQSSPLNRAHPIPLGFSSPRTSSNLNSPSNILHRTSQPSNPAPLQLSDVLAPPSNSAFETSVLTSFPPSGSDKKTKQALAGRAAFVHSGSGVQIKDEGWNALADGAKTPTTVWEGEYRYPSPGQGSNLSSAGGVGGSTSGLNGPFGSTSTINNNPSAMPPTLLFSSQPQPKNSTAPLSPSSAAAQAQAAAAIAASMNINDDGEMHSLTITPGLAHPNGIPPPASANQKLHHCPTPGCNKSYKQQNGLKYHLKVGQCDFNVRDGVENGLSEEQAEEKSRPYQCQVGGGCTKRYRQMNGLRYHYLNSAAHGAIGLALIQQGKHPNPKGGELPSSMGVGPVSGFKLGSTSSLSAIGGTAVGGGTNGVVGGLPRPGNWPLHQLAPQLQQQLAQQSQVSAQFASSKSDLRDEMLFTVKEDEDMDMDMD</sequence>
<evidence type="ECO:0000256" key="2">
    <source>
        <dbReference type="ARBA" id="ARBA00022737"/>
    </source>
</evidence>
<feature type="domain" description="C2H2-type" evidence="6">
    <location>
        <begin position="519"/>
        <end position="547"/>
    </location>
</feature>
<feature type="compositionally biased region" description="Polar residues" evidence="5">
    <location>
        <begin position="50"/>
        <end position="59"/>
    </location>
</feature>
<evidence type="ECO:0000256" key="1">
    <source>
        <dbReference type="ARBA" id="ARBA00022723"/>
    </source>
</evidence>
<keyword evidence="3" id="KW-0863">Zinc-finger</keyword>
<dbReference type="InterPro" id="IPR013087">
    <property type="entry name" value="Znf_C2H2_type"/>
</dbReference>
<organism evidence="7">
    <name type="scientific">Phaffia rhodozyma</name>
    <name type="common">Yeast</name>
    <name type="synonym">Xanthophyllomyces dendrorhous</name>
    <dbReference type="NCBI Taxonomy" id="264483"/>
    <lineage>
        <taxon>Eukaryota</taxon>
        <taxon>Fungi</taxon>
        <taxon>Dikarya</taxon>
        <taxon>Basidiomycota</taxon>
        <taxon>Agaricomycotina</taxon>
        <taxon>Tremellomycetes</taxon>
        <taxon>Cystofilobasidiales</taxon>
        <taxon>Mrakiaceae</taxon>
        <taxon>Phaffia</taxon>
    </lineage>
</organism>
<feature type="domain" description="C2H2-type" evidence="6">
    <location>
        <begin position="161"/>
        <end position="184"/>
    </location>
</feature>
<proteinExistence type="predicted"/>
<protein>
    <submittedName>
        <fullName evidence="7">Zinc finger protein sfp1</fullName>
    </submittedName>
</protein>
<feature type="region of interest" description="Disordered" evidence="5">
    <location>
        <begin position="1"/>
        <end position="59"/>
    </location>
</feature>
<reference evidence="7" key="1">
    <citation type="submission" date="2014-08" db="EMBL/GenBank/DDBJ databases">
        <authorList>
            <person name="Sharma Rahul"/>
            <person name="Thines Marco"/>
        </authorList>
    </citation>
    <scope>NUCLEOTIDE SEQUENCE</scope>
</reference>
<feature type="compositionally biased region" description="Polar residues" evidence="5">
    <location>
        <begin position="402"/>
        <end position="413"/>
    </location>
</feature>
<feature type="domain" description="C2H2-type" evidence="6">
    <location>
        <begin position="469"/>
        <end position="491"/>
    </location>
</feature>
<evidence type="ECO:0000256" key="4">
    <source>
        <dbReference type="ARBA" id="ARBA00022833"/>
    </source>
</evidence>
<dbReference type="EMBL" id="LN483167">
    <property type="protein sequence ID" value="CDZ96926.1"/>
    <property type="molecule type" value="Genomic_DNA"/>
</dbReference>
<keyword evidence="1" id="KW-0479">Metal-binding</keyword>
<dbReference type="GO" id="GO:0008270">
    <property type="term" value="F:zinc ion binding"/>
    <property type="evidence" value="ECO:0007669"/>
    <property type="project" value="UniProtKB-KW"/>
</dbReference>
<feature type="region of interest" description="Disordered" evidence="5">
    <location>
        <begin position="204"/>
        <end position="291"/>
    </location>
</feature>
<dbReference type="PANTHER" id="PTHR23057">
    <property type="entry name" value="JUXTAPOSED WITH ANOTHER ZINC FINGER PROTEIN 1"/>
    <property type="match status" value="1"/>
</dbReference>
<dbReference type="SMART" id="SM00355">
    <property type="entry name" value="ZnF_C2H2"/>
    <property type="match status" value="3"/>
</dbReference>
<evidence type="ECO:0000313" key="7">
    <source>
        <dbReference type="EMBL" id="CDZ96926.1"/>
    </source>
</evidence>
<dbReference type="PANTHER" id="PTHR23057:SF0">
    <property type="entry name" value="JUXTAPOSED WITH ANOTHER ZINC FINGER PROTEIN 1"/>
    <property type="match status" value="1"/>
</dbReference>
<evidence type="ECO:0000259" key="6">
    <source>
        <dbReference type="SMART" id="SM00355"/>
    </source>
</evidence>
<dbReference type="InterPro" id="IPR051580">
    <property type="entry name" value="ZnF-Chromatin_assoc"/>
</dbReference>
<accession>A0A0F7SEP2</accession>
<evidence type="ECO:0000256" key="5">
    <source>
        <dbReference type="SAM" id="MobiDB-lite"/>
    </source>
</evidence>
<feature type="region of interest" description="Disordered" evidence="5">
    <location>
        <begin position="359"/>
        <end position="421"/>
    </location>
</feature>
<name>A0A0F7SEP2_PHARH</name>
<dbReference type="Gene3D" id="3.30.160.60">
    <property type="entry name" value="Classic Zinc Finger"/>
    <property type="match status" value="1"/>
</dbReference>
<evidence type="ECO:0000256" key="3">
    <source>
        <dbReference type="ARBA" id="ARBA00022771"/>
    </source>
</evidence>